<proteinExistence type="predicted"/>
<protein>
    <submittedName>
        <fullName evidence="2">Uncharacterized protein</fullName>
    </submittedName>
</protein>
<feature type="region of interest" description="Disordered" evidence="1">
    <location>
        <begin position="161"/>
        <end position="193"/>
    </location>
</feature>
<name>A0A167RIZ4_9HYPO</name>
<accession>A0A167RIZ4</accession>
<dbReference type="EMBL" id="AZHD01000012">
    <property type="protein sequence ID" value="OAA58645.1"/>
    <property type="molecule type" value="Genomic_DNA"/>
</dbReference>
<dbReference type="Proteomes" id="UP000076874">
    <property type="component" value="Unassembled WGS sequence"/>
</dbReference>
<reference evidence="2 3" key="1">
    <citation type="journal article" date="2016" name="Genome Biol. Evol.">
        <title>Divergent and convergent evolution of fungal pathogenicity.</title>
        <authorList>
            <person name="Shang Y."/>
            <person name="Xiao G."/>
            <person name="Zheng P."/>
            <person name="Cen K."/>
            <person name="Zhan S."/>
            <person name="Wang C."/>
        </authorList>
    </citation>
    <scope>NUCLEOTIDE SEQUENCE [LARGE SCALE GENOMIC DNA]</scope>
    <source>
        <strain evidence="2 3">RCEF 264</strain>
    </source>
</reference>
<gene>
    <name evidence="2" type="ORF">SPI_06718</name>
</gene>
<feature type="region of interest" description="Disordered" evidence="1">
    <location>
        <begin position="23"/>
        <end position="59"/>
    </location>
</feature>
<evidence type="ECO:0000313" key="3">
    <source>
        <dbReference type="Proteomes" id="UP000076874"/>
    </source>
</evidence>
<evidence type="ECO:0000256" key="1">
    <source>
        <dbReference type="SAM" id="MobiDB-lite"/>
    </source>
</evidence>
<evidence type="ECO:0000313" key="2">
    <source>
        <dbReference type="EMBL" id="OAA58645.1"/>
    </source>
</evidence>
<feature type="compositionally biased region" description="Polar residues" evidence="1">
    <location>
        <begin position="23"/>
        <end position="35"/>
    </location>
</feature>
<dbReference type="AlphaFoldDB" id="A0A167RIZ4"/>
<comment type="caution">
    <text evidence="2">The sequence shown here is derived from an EMBL/GenBank/DDBJ whole genome shotgun (WGS) entry which is preliminary data.</text>
</comment>
<keyword evidence="3" id="KW-1185">Reference proteome</keyword>
<organism evidence="2 3">
    <name type="scientific">Niveomyces insectorum RCEF 264</name>
    <dbReference type="NCBI Taxonomy" id="1081102"/>
    <lineage>
        <taxon>Eukaryota</taxon>
        <taxon>Fungi</taxon>
        <taxon>Dikarya</taxon>
        <taxon>Ascomycota</taxon>
        <taxon>Pezizomycotina</taxon>
        <taxon>Sordariomycetes</taxon>
        <taxon>Hypocreomycetidae</taxon>
        <taxon>Hypocreales</taxon>
        <taxon>Cordycipitaceae</taxon>
        <taxon>Niveomyces</taxon>
    </lineage>
</organism>
<sequence>MLSPHPKRPRLRRMPSFRRLWPQDQTEQHGTQAQTACAAPSVHHGHDDDAASGTSTAEPPCHACRACETTCATGPPLTLETLPIPSNQAHIVNDHPQIQPMSSNGESDVAALRFAVDQECVVVEQDDATAARHPQPATPVLRPMALCAVVNSAGAARPSPADATNFQSAELDAIDIGPPFLEDGPSAKNKTGR</sequence>